<reference evidence="2" key="1">
    <citation type="submission" date="2013-12" db="EMBL/GenBank/DDBJ databases">
        <title>The Genome Sequence of Aphanomyces invadans NJM9701.</title>
        <authorList>
            <consortium name="The Broad Institute Genomics Platform"/>
            <person name="Russ C."/>
            <person name="Tyler B."/>
            <person name="van West P."/>
            <person name="Dieguez-Uribeondo J."/>
            <person name="Young S.K."/>
            <person name="Zeng Q."/>
            <person name="Gargeya S."/>
            <person name="Fitzgerald M."/>
            <person name="Abouelleil A."/>
            <person name="Alvarado L."/>
            <person name="Chapman S.B."/>
            <person name="Gainer-Dewar J."/>
            <person name="Goldberg J."/>
            <person name="Griggs A."/>
            <person name="Gujja S."/>
            <person name="Hansen M."/>
            <person name="Howarth C."/>
            <person name="Imamovic A."/>
            <person name="Ireland A."/>
            <person name="Larimer J."/>
            <person name="McCowan C."/>
            <person name="Murphy C."/>
            <person name="Pearson M."/>
            <person name="Poon T.W."/>
            <person name="Priest M."/>
            <person name="Roberts A."/>
            <person name="Saif S."/>
            <person name="Shea T."/>
            <person name="Sykes S."/>
            <person name="Wortman J."/>
            <person name="Nusbaum C."/>
            <person name="Birren B."/>
        </authorList>
    </citation>
    <scope>NUCLEOTIDE SEQUENCE [LARGE SCALE GENOMIC DNA]</scope>
    <source>
        <strain evidence="2">NJM9701</strain>
    </source>
</reference>
<proteinExistence type="predicted"/>
<feature type="compositionally biased region" description="Polar residues" evidence="1">
    <location>
        <begin position="340"/>
        <end position="350"/>
    </location>
</feature>
<dbReference type="EMBL" id="KI913962">
    <property type="protein sequence ID" value="ETW01886.1"/>
    <property type="molecule type" value="Genomic_DNA"/>
</dbReference>
<feature type="compositionally biased region" description="Polar residues" evidence="1">
    <location>
        <begin position="101"/>
        <end position="110"/>
    </location>
</feature>
<dbReference type="AlphaFoldDB" id="A0A024U681"/>
<dbReference type="RefSeq" id="XP_008869734.1">
    <property type="nucleotide sequence ID" value="XM_008871512.1"/>
</dbReference>
<feature type="compositionally biased region" description="Polar residues" evidence="1">
    <location>
        <begin position="124"/>
        <end position="151"/>
    </location>
</feature>
<evidence type="ECO:0000256" key="1">
    <source>
        <dbReference type="SAM" id="MobiDB-lite"/>
    </source>
</evidence>
<feature type="compositionally biased region" description="Basic and acidic residues" evidence="1">
    <location>
        <begin position="87"/>
        <end position="100"/>
    </location>
</feature>
<feature type="region of interest" description="Disordered" evidence="1">
    <location>
        <begin position="338"/>
        <end position="363"/>
    </location>
</feature>
<sequence length="530" mass="59618">MAETKSKQKISVDIAPIHAQIAVGKTARRVLKKPETSEASRDMKAEILSETNRDVKATTKSKVKCSVRKRQAVNDTQKPENVPLVTIKREREIEPTREFEQTTTRPTNSYKKQKTNEEAGPMSKPQQSASTASSRPRCTISKTANLTASSSAVQQWKQETISHYDSTQTGSHRYGQDFRNTVAVSKGLGAANHGRPELPTSSDHRRIPGPIEQTRRKKTQVHEASDSLQTSSMSTERFVKQNIKTKKAPNEDIQHQDDHYSGSFCKPFQAYGMYDIKDNIDDFPSTIQLQTTEFNHAPISPSESSASADMDIQSLSFSQSSSKSSTPPTSLAGHHVIAASPQQKRQPLHTQRQKLSKSTTRSPLEMQQELLGKLTGLADAILEQQERNRHSQLQHVVQHNVEKFDKSIGEVSNALRIRLGFSAIEPTLEDAVTQHRLQVHTLKQHLNETLLSMQENEAEDDDLLSDCSKLKEIVMQNGQSLLQDRMKVLIKRMEGCRTKRRHQMQSKLKDIKDKFNSNDLLAMQALLGRI</sequence>
<gene>
    <name evidence="2" type="ORF">H310_06446</name>
</gene>
<dbReference type="VEuPathDB" id="FungiDB:H310_06446"/>
<protein>
    <submittedName>
        <fullName evidence="2">Uncharacterized protein</fullName>
    </submittedName>
</protein>
<accession>A0A024U681</accession>
<evidence type="ECO:0000313" key="2">
    <source>
        <dbReference type="EMBL" id="ETW01886.1"/>
    </source>
</evidence>
<name>A0A024U681_9STRA</name>
<organism evidence="2">
    <name type="scientific">Aphanomyces invadans</name>
    <dbReference type="NCBI Taxonomy" id="157072"/>
    <lineage>
        <taxon>Eukaryota</taxon>
        <taxon>Sar</taxon>
        <taxon>Stramenopiles</taxon>
        <taxon>Oomycota</taxon>
        <taxon>Saprolegniomycetes</taxon>
        <taxon>Saprolegniales</taxon>
        <taxon>Verrucalvaceae</taxon>
        <taxon>Aphanomyces</taxon>
    </lineage>
</organism>
<dbReference type="OrthoDB" id="79587at2759"/>
<dbReference type="GeneID" id="20083496"/>
<feature type="region of interest" description="Disordered" evidence="1">
    <location>
        <begin position="214"/>
        <end position="234"/>
    </location>
</feature>
<feature type="region of interest" description="Disordered" evidence="1">
    <location>
        <begin position="68"/>
        <end position="151"/>
    </location>
</feature>